<evidence type="ECO:0000256" key="2">
    <source>
        <dbReference type="ARBA" id="ARBA00004728"/>
    </source>
</evidence>
<keyword evidence="9" id="KW-0444">Lipid biosynthesis</keyword>
<evidence type="ECO:0000259" key="11">
    <source>
        <dbReference type="SMART" id="SM00563"/>
    </source>
</evidence>
<feature type="domain" description="Phospholipid/glycerol acyltransferase" evidence="11">
    <location>
        <begin position="76"/>
        <end position="190"/>
    </location>
</feature>
<dbReference type="InParanoid" id="F8A9U7"/>
<dbReference type="NCBIfam" id="TIGR00530">
    <property type="entry name" value="AGP_acyltrn"/>
    <property type="match status" value="1"/>
</dbReference>
<evidence type="ECO:0000256" key="6">
    <source>
        <dbReference type="ARBA" id="ARBA00016139"/>
    </source>
</evidence>
<keyword evidence="10" id="KW-0812">Transmembrane</keyword>
<dbReference type="HOGENOM" id="CLU_027938_6_1_0"/>
<dbReference type="EMBL" id="CP002683">
    <property type="protein sequence ID" value="AEH44145.1"/>
    <property type="molecule type" value="Genomic_DNA"/>
</dbReference>
<comment type="similarity">
    <text evidence="4 9">Belongs to the 1-acyl-sn-glycerol-3-phosphate acyltransferase family.</text>
</comment>
<evidence type="ECO:0000256" key="10">
    <source>
        <dbReference type="SAM" id="Phobius"/>
    </source>
</evidence>
<keyword evidence="10" id="KW-0472">Membrane</keyword>
<keyword evidence="9" id="KW-1208">Phospholipid metabolism</keyword>
<comment type="pathway">
    <text evidence="2">Phospholipid metabolism; CDP-diacylglycerol biosynthesis; CDP-diacylglycerol from sn-glycerol 3-phosphate: step 2/3.</text>
</comment>
<dbReference type="PaxDb" id="667014-Thein_0261"/>
<reference evidence="13" key="1">
    <citation type="submission" date="2011-04" db="EMBL/GenBank/DDBJ databases">
        <title>The complete genome of Thermodesulfatator indicus DSM 15286.</title>
        <authorList>
            <person name="Lucas S."/>
            <person name="Copeland A."/>
            <person name="Lapidus A."/>
            <person name="Bruce D."/>
            <person name="Goodwin L."/>
            <person name="Pitluck S."/>
            <person name="Peters L."/>
            <person name="Kyrpides N."/>
            <person name="Mavromatis K."/>
            <person name="Pagani I."/>
            <person name="Ivanova N."/>
            <person name="Saunders L."/>
            <person name="Detter J.C."/>
            <person name="Tapia R."/>
            <person name="Han C."/>
            <person name="Land M."/>
            <person name="Hauser L."/>
            <person name="Markowitz V."/>
            <person name="Cheng J.-F."/>
            <person name="Hugenholtz P."/>
            <person name="Woyke T."/>
            <person name="Wu D."/>
            <person name="Spring S."/>
            <person name="Schroeder M."/>
            <person name="Brambilla E."/>
            <person name="Klenk H.-P."/>
            <person name="Eisen J.A."/>
        </authorList>
    </citation>
    <scope>NUCLEOTIDE SEQUENCE [LARGE SCALE GENOMIC DNA]</scope>
    <source>
        <strain evidence="13">DSM 15286 / JCM 11887 / CIR29812</strain>
    </source>
</reference>
<dbReference type="GO" id="GO:0016020">
    <property type="term" value="C:membrane"/>
    <property type="evidence" value="ECO:0007669"/>
    <property type="project" value="InterPro"/>
</dbReference>
<evidence type="ECO:0000256" key="7">
    <source>
        <dbReference type="ARBA" id="ARBA00022679"/>
    </source>
</evidence>
<keyword evidence="9" id="KW-0443">Lipid metabolism</keyword>
<comment type="pathway">
    <text evidence="3">Lipid metabolism.</text>
</comment>
<dbReference type="FunCoup" id="F8A9U7">
    <property type="interactions" value="252"/>
</dbReference>
<dbReference type="SUPFAM" id="SSF69593">
    <property type="entry name" value="Glycerol-3-phosphate (1)-acyltransferase"/>
    <property type="match status" value="1"/>
</dbReference>
<dbReference type="STRING" id="667014.Thein_0261"/>
<protein>
    <recommendedName>
        <fullName evidence="6 9">1-acyl-sn-glycerol-3-phosphate acyltransferase</fullName>
        <ecNumber evidence="5 9">2.3.1.51</ecNumber>
    </recommendedName>
</protein>
<dbReference type="Proteomes" id="UP000006793">
    <property type="component" value="Chromosome"/>
</dbReference>
<evidence type="ECO:0000313" key="13">
    <source>
        <dbReference type="Proteomes" id="UP000006793"/>
    </source>
</evidence>
<dbReference type="PANTHER" id="PTHR10434">
    <property type="entry name" value="1-ACYL-SN-GLYCEROL-3-PHOSPHATE ACYLTRANSFERASE"/>
    <property type="match status" value="1"/>
</dbReference>
<dbReference type="Pfam" id="PF01553">
    <property type="entry name" value="Acyltransferase"/>
    <property type="match status" value="1"/>
</dbReference>
<keyword evidence="10" id="KW-1133">Transmembrane helix</keyword>
<comment type="catalytic activity">
    <reaction evidence="1 9">
        <text>a 1-acyl-sn-glycero-3-phosphate + an acyl-CoA = a 1,2-diacyl-sn-glycero-3-phosphate + CoA</text>
        <dbReference type="Rhea" id="RHEA:19709"/>
        <dbReference type="ChEBI" id="CHEBI:57287"/>
        <dbReference type="ChEBI" id="CHEBI:57970"/>
        <dbReference type="ChEBI" id="CHEBI:58342"/>
        <dbReference type="ChEBI" id="CHEBI:58608"/>
        <dbReference type="EC" id="2.3.1.51"/>
    </reaction>
</comment>
<comment type="domain">
    <text evidence="9">The HXXXXD motif is essential for acyltransferase activity and may constitute the binding site for the phosphate moiety of the glycerol-3-phosphate.</text>
</comment>
<dbReference type="SMART" id="SM00563">
    <property type="entry name" value="PlsC"/>
    <property type="match status" value="1"/>
</dbReference>
<reference evidence="12 13" key="2">
    <citation type="journal article" date="2012" name="Stand. Genomic Sci.">
        <title>Complete genome sequence of the thermophilic sulfate-reducing ocean bacterium Thermodesulfatator indicus type strain (CIR29812(T)).</title>
        <authorList>
            <person name="Anderson I."/>
            <person name="Saunders E."/>
            <person name="Lapidus A."/>
            <person name="Nolan M."/>
            <person name="Lucas S."/>
            <person name="Tice H."/>
            <person name="Del Rio T.G."/>
            <person name="Cheng J.F."/>
            <person name="Han C."/>
            <person name="Tapia R."/>
            <person name="Goodwin L.A."/>
            <person name="Pitluck S."/>
            <person name="Liolios K."/>
            <person name="Mavromatis K."/>
            <person name="Pagani I."/>
            <person name="Ivanova N."/>
            <person name="Mikhailova N."/>
            <person name="Pati A."/>
            <person name="Chen A."/>
            <person name="Palaniappan K."/>
            <person name="Land M."/>
            <person name="Hauser L."/>
            <person name="Jeffries C.D."/>
            <person name="Chang Y.J."/>
            <person name="Brambilla E.M."/>
            <person name="Rohde M."/>
            <person name="Spring S."/>
            <person name="Goker M."/>
            <person name="Detter J.C."/>
            <person name="Woyke T."/>
            <person name="Bristow J."/>
            <person name="Eisen J.A."/>
            <person name="Markowitz V."/>
            <person name="Hugenholtz P."/>
            <person name="Kyrpides N.C."/>
            <person name="Klenk H.P."/>
        </authorList>
    </citation>
    <scope>NUCLEOTIDE SEQUENCE [LARGE SCALE GENOMIC DNA]</scope>
    <source>
        <strain evidence="13">DSM 15286 / JCM 11887 / CIR29812</strain>
    </source>
</reference>
<evidence type="ECO:0000256" key="1">
    <source>
        <dbReference type="ARBA" id="ARBA00001141"/>
    </source>
</evidence>
<dbReference type="eggNOG" id="COG0204">
    <property type="taxonomic scope" value="Bacteria"/>
</dbReference>
<gene>
    <name evidence="12" type="ordered locus">Thein_0261</name>
</gene>
<dbReference type="InterPro" id="IPR002123">
    <property type="entry name" value="Plipid/glycerol_acylTrfase"/>
</dbReference>
<keyword evidence="9" id="KW-0594">Phospholipid biosynthesis</keyword>
<accession>F8A9U7</accession>
<keyword evidence="7 9" id="KW-0808">Transferase</keyword>
<dbReference type="OrthoDB" id="9803035at2"/>
<organism evidence="12 13">
    <name type="scientific">Thermodesulfatator indicus (strain DSM 15286 / JCM 11887 / CIR29812)</name>
    <dbReference type="NCBI Taxonomy" id="667014"/>
    <lineage>
        <taxon>Bacteria</taxon>
        <taxon>Pseudomonadati</taxon>
        <taxon>Thermodesulfobacteriota</taxon>
        <taxon>Thermodesulfobacteria</taxon>
        <taxon>Thermodesulfobacteriales</taxon>
        <taxon>Thermodesulfatatoraceae</taxon>
        <taxon>Thermodesulfatator</taxon>
    </lineage>
</organism>
<evidence type="ECO:0000256" key="8">
    <source>
        <dbReference type="ARBA" id="ARBA00023315"/>
    </source>
</evidence>
<proteinExistence type="inferred from homology"/>
<dbReference type="PANTHER" id="PTHR10434:SF11">
    <property type="entry name" value="1-ACYL-SN-GLYCEROL-3-PHOSPHATE ACYLTRANSFERASE"/>
    <property type="match status" value="1"/>
</dbReference>
<dbReference type="GO" id="GO:0006654">
    <property type="term" value="P:phosphatidic acid biosynthetic process"/>
    <property type="evidence" value="ECO:0007669"/>
    <property type="project" value="TreeGrafter"/>
</dbReference>
<dbReference type="PATRIC" id="fig|667014.3.peg.267"/>
<dbReference type="GO" id="GO:0003841">
    <property type="term" value="F:1-acylglycerol-3-phosphate O-acyltransferase activity"/>
    <property type="evidence" value="ECO:0007669"/>
    <property type="project" value="UniProtKB-UniRule"/>
</dbReference>
<dbReference type="CDD" id="cd07989">
    <property type="entry name" value="LPLAT_AGPAT-like"/>
    <property type="match status" value="1"/>
</dbReference>
<keyword evidence="8 9" id="KW-0012">Acyltransferase</keyword>
<dbReference type="AlphaFoldDB" id="F8A9U7"/>
<dbReference type="InterPro" id="IPR004552">
    <property type="entry name" value="AGP_acyltrans"/>
</dbReference>
<evidence type="ECO:0000256" key="4">
    <source>
        <dbReference type="ARBA" id="ARBA00008655"/>
    </source>
</evidence>
<dbReference type="RefSeq" id="WP_013906891.1">
    <property type="nucleotide sequence ID" value="NC_015681.1"/>
</dbReference>
<dbReference type="EC" id="2.3.1.51" evidence="5 9"/>
<sequence>MKFLKTCEIIIRNFFFGLYLLITVPTLGTIIILLSVTPWERIIPRIQHFWLSNMVRIAGVKLEVRGLEHIKPDQNYVFAANHQSQFDIPVIGTVLPHRISWLAKKSLFKIPFFGWGLAAAGCVPIDRENPRKGLESLMKAVEKIKKGFSVLIFPEGTRSPDGKLQEFKVGGFILAIKSGLPLVPIAVCGTRHVMPKGKLYVKPGLVRVKIFPPIPTQGLTLRDKHKLAELVKLRLEDGLKSGCR</sequence>
<evidence type="ECO:0000256" key="9">
    <source>
        <dbReference type="RuleBase" id="RU361267"/>
    </source>
</evidence>
<dbReference type="KEGG" id="tid:Thein_0261"/>
<keyword evidence="13" id="KW-1185">Reference proteome</keyword>
<feature type="transmembrane region" description="Helical" evidence="10">
    <location>
        <begin position="12"/>
        <end position="36"/>
    </location>
</feature>
<name>F8A9U7_THEID</name>
<evidence type="ECO:0000256" key="3">
    <source>
        <dbReference type="ARBA" id="ARBA00005189"/>
    </source>
</evidence>
<evidence type="ECO:0000256" key="5">
    <source>
        <dbReference type="ARBA" id="ARBA00013211"/>
    </source>
</evidence>
<evidence type="ECO:0000313" key="12">
    <source>
        <dbReference type="EMBL" id="AEH44145.1"/>
    </source>
</evidence>